<accession>A0A1I7WIW2</accession>
<reference evidence="2" key="1">
    <citation type="submission" date="2016-11" db="UniProtKB">
        <authorList>
            <consortium name="WormBaseParasite"/>
        </authorList>
    </citation>
    <scope>IDENTIFICATION</scope>
</reference>
<sequence length="214" mass="24487">MRIKCGSGGYCLTKGCWKVVFEWIFPHLHIFLPVYRHDICVSAFLTDNRIFYIPYYKSYHGLGTTTIFMDSILLIFVAVRGPEITCFESLLSQRQISRSLGPLTLDCEFRAFFIFPALVDCMRRGGVLHGNESSCMKGLSSGRIVLGHVDAAPFFPRSEVDAVITVLYVKSIISTIPKILIRAVEAREESIIQQYYQRFLRNKCEISSTITMWF</sequence>
<protein>
    <submittedName>
        <fullName evidence="2">Methyltransf_11 domain-containing protein</fullName>
    </submittedName>
</protein>
<name>A0A1I7WIW2_HETBA</name>
<keyword evidence="1" id="KW-1185">Reference proteome</keyword>
<proteinExistence type="predicted"/>
<dbReference type="AlphaFoldDB" id="A0A1I7WIW2"/>
<dbReference type="Proteomes" id="UP000095283">
    <property type="component" value="Unplaced"/>
</dbReference>
<organism evidence="1 2">
    <name type="scientific">Heterorhabditis bacteriophora</name>
    <name type="common">Entomopathogenic nematode worm</name>
    <dbReference type="NCBI Taxonomy" id="37862"/>
    <lineage>
        <taxon>Eukaryota</taxon>
        <taxon>Metazoa</taxon>
        <taxon>Ecdysozoa</taxon>
        <taxon>Nematoda</taxon>
        <taxon>Chromadorea</taxon>
        <taxon>Rhabditida</taxon>
        <taxon>Rhabditina</taxon>
        <taxon>Rhabditomorpha</taxon>
        <taxon>Strongyloidea</taxon>
        <taxon>Heterorhabditidae</taxon>
        <taxon>Heterorhabditis</taxon>
    </lineage>
</organism>
<evidence type="ECO:0000313" key="1">
    <source>
        <dbReference type="Proteomes" id="UP000095283"/>
    </source>
</evidence>
<dbReference type="WBParaSite" id="Hba_04939">
    <property type="protein sequence ID" value="Hba_04939"/>
    <property type="gene ID" value="Hba_04939"/>
</dbReference>
<evidence type="ECO:0000313" key="2">
    <source>
        <dbReference type="WBParaSite" id="Hba_04939"/>
    </source>
</evidence>